<gene>
    <name evidence="7" type="primary">potA_4</name>
    <name evidence="7" type="ORF">VQ7734_04469</name>
</gene>
<dbReference type="FunFam" id="3.40.50.300:FF:000042">
    <property type="entry name" value="Maltose/maltodextrin ABC transporter, ATP-binding protein"/>
    <property type="match status" value="1"/>
</dbReference>
<dbReference type="PROSITE" id="PS00211">
    <property type="entry name" value="ABC_TRANSPORTER_1"/>
    <property type="match status" value="1"/>
</dbReference>
<dbReference type="InterPro" id="IPR013611">
    <property type="entry name" value="Transp-assoc_OB_typ2"/>
</dbReference>
<evidence type="ECO:0000256" key="3">
    <source>
        <dbReference type="ARBA" id="ARBA00022741"/>
    </source>
</evidence>
<dbReference type="InterPro" id="IPR050093">
    <property type="entry name" value="ABC_SmlMolc_Importer"/>
</dbReference>
<dbReference type="PROSITE" id="PS50893">
    <property type="entry name" value="ABC_TRANSPORTER_2"/>
    <property type="match status" value="1"/>
</dbReference>
<dbReference type="AlphaFoldDB" id="A0A1M7Z172"/>
<evidence type="ECO:0000256" key="1">
    <source>
        <dbReference type="ARBA" id="ARBA00022448"/>
    </source>
</evidence>
<dbReference type="SUPFAM" id="SSF50331">
    <property type="entry name" value="MOP-like"/>
    <property type="match status" value="1"/>
</dbReference>
<feature type="domain" description="ABC transporter" evidence="6">
    <location>
        <begin position="10"/>
        <end position="242"/>
    </location>
</feature>
<dbReference type="Gene3D" id="3.40.50.300">
    <property type="entry name" value="P-loop containing nucleotide triphosphate hydrolases"/>
    <property type="match status" value="1"/>
</dbReference>
<keyword evidence="1" id="KW-0813">Transport</keyword>
<dbReference type="GO" id="GO:0140359">
    <property type="term" value="F:ABC-type transporter activity"/>
    <property type="evidence" value="ECO:0007669"/>
    <property type="project" value="UniProtKB-ARBA"/>
</dbReference>
<dbReference type="OrthoDB" id="9802264at2"/>
<evidence type="ECO:0000256" key="5">
    <source>
        <dbReference type="ARBA" id="ARBA00023136"/>
    </source>
</evidence>
<keyword evidence="8" id="KW-1185">Reference proteome</keyword>
<dbReference type="Proteomes" id="UP000184600">
    <property type="component" value="Unassembled WGS sequence"/>
</dbReference>
<dbReference type="Pfam" id="PF00005">
    <property type="entry name" value="ABC_tran"/>
    <property type="match status" value="1"/>
</dbReference>
<organism evidence="7 8">
    <name type="scientific">Vibrio quintilis</name>
    <dbReference type="NCBI Taxonomy" id="1117707"/>
    <lineage>
        <taxon>Bacteria</taxon>
        <taxon>Pseudomonadati</taxon>
        <taxon>Pseudomonadota</taxon>
        <taxon>Gammaproteobacteria</taxon>
        <taxon>Vibrionales</taxon>
        <taxon>Vibrionaceae</taxon>
        <taxon>Vibrio</taxon>
    </lineage>
</organism>
<dbReference type="Gene3D" id="2.40.50.100">
    <property type="match status" value="1"/>
</dbReference>
<sequence>MKLSDSSVSIHLKQIQKTFTDGTLALKPLDLDIHAGEILVLLGPSGCGKTTTLRLIAGLEFADPGGRICFGDQDVTALPVEKRHIGMVFQSYALFPNMNVAENIEYGLRVRGEKPAERQKKVDDMLAMFDLQAYAHRAVDQLSGGQRQRVALARAIITRPRVLLLDEPLSALDAQLKKRLRGEIHLLLKRLGITAVYVTHDQEEAMEMGDRIVVLDQGEIAQTGTAEAIYLAPESRFVADFIGRMNYLSAHVQQGHGALVLNLPEGQSWTLPPGILPDFLPVSGEVTLMIRPEDIRLETETTDQAAIAATVVSGVFLGDRTRVVAEIGPAHPQICVDCFSRRAYSAGQTVFMIPDQSRLIWLNTEQQ</sequence>
<keyword evidence="2" id="KW-1003">Cell membrane</keyword>
<name>A0A1M7Z172_9VIBR</name>
<keyword evidence="7" id="KW-0378">Hydrolase</keyword>
<dbReference type="STRING" id="1117707.VQ7734_04469"/>
<keyword evidence="5" id="KW-0472">Membrane</keyword>
<dbReference type="SUPFAM" id="SSF52540">
    <property type="entry name" value="P-loop containing nucleoside triphosphate hydrolases"/>
    <property type="match status" value="1"/>
</dbReference>
<dbReference type="InterPro" id="IPR017871">
    <property type="entry name" value="ABC_transporter-like_CS"/>
</dbReference>
<evidence type="ECO:0000256" key="2">
    <source>
        <dbReference type="ARBA" id="ARBA00022475"/>
    </source>
</evidence>
<dbReference type="SMART" id="SM00382">
    <property type="entry name" value="AAA"/>
    <property type="match status" value="1"/>
</dbReference>
<dbReference type="Gene3D" id="2.40.50.140">
    <property type="entry name" value="Nucleic acid-binding proteins"/>
    <property type="match status" value="1"/>
</dbReference>
<dbReference type="RefSeq" id="WP_073586144.1">
    <property type="nucleotide sequence ID" value="NZ_AP024897.1"/>
</dbReference>
<dbReference type="InterPro" id="IPR008995">
    <property type="entry name" value="Mo/tungstate-bd_C_term_dom"/>
</dbReference>
<dbReference type="PANTHER" id="PTHR42781:SF4">
    <property type="entry name" value="SPERMIDINE_PUTRESCINE IMPORT ATP-BINDING PROTEIN POTA"/>
    <property type="match status" value="1"/>
</dbReference>
<dbReference type="InterPro" id="IPR027417">
    <property type="entry name" value="P-loop_NTPase"/>
</dbReference>
<dbReference type="GO" id="GO:0005524">
    <property type="term" value="F:ATP binding"/>
    <property type="evidence" value="ECO:0007669"/>
    <property type="project" value="UniProtKB-KW"/>
</dbReference>
<dbReference type="InterPro" id="IPR012340">
    <property type="entry name" value="NA-bd_OB-fold"/>
</dbReference>
<keyword evidence="4 7" id="KW-0067">ATP-binding</keyword>
<dbReference type="GO" id="GO:0043190">
    <property type="term" value="C:ATP-binding cassette (ABC) transporter complex"/>
    <property type="evidence" value="ECO:0007669"/>
    <property type="project" value="InterPro"/>
</dbReference>
<accession>A0A1M7Z172</accession>
<evidence type="ECO:0000256" key="4">
    <source>
        <dbReference type="ARBA" id="ARBA00022840"/>
    </source>
</evidence>
<reference evidence="8" key="1">
    <citation type="submission" date="2016-12" db="EMBL/GenBank/DDBJ databases">
        <authorList>
            <person name="Rodrigo-Torres L."/>
            <person name="Arahal R.D."/>
            <person name="Lucena T."/>
        </authorList>
    </citation>
    <scope>NUCLEOTIDE SEQUENCE [LARGE SCALE GENOMIC DNA]</scope>
</reference>
<dbReference type="PANTHER" id="PTHR42781">
    <property type="entry name" value="SPERMIDINE/PUTRESCINE IMPORT ATP-BINDING PROTEIN POTA"/>
    <property type="match status" value="1"/>
</dbReference>
<keyword evidence="3" id="KW-0547">Nucleotide-binding</keyword>
<evidence type="ECO:0000313" key="7">
    <source>
        <dbReference type="EMBL" id="SHO58697.1"/>
    </source>
</evidence>
<dbReference type="Pfam" id="PF08402">
    <property type="entry name" value="TOBE_2"/>
    <property type="match status" value="1"/>
</dbReference>
<dbReference type="InterPro" id="IPR003593">
    <property type="entry name" value="AAA+_ATPase"/>
</dbReference>
<protein>
    <submittedName>
        <fullName evidence="7">Spermidine/putrescine import ATP-binding protein PotA</fullName>
        <ecNumber evidence="7">3.6.3.31</ecNumber>
    </submittedName>
</protein>
<dbReference type="InterPro" id="IPR003439">
    <property type="entry name" value="ABC_transporter-like_ATP-bd"/>
</dbReference>
<dbReference type="EMBL" id="FRFG01000075">
    <property type="protein sequence ID" value="SHO58697.1"/>
    <property type="molecule type" value="Genomic_DNA"/>
</dbReference>
<evidence type="ECO:0000259" key="6">
    <source>
        <dbReference type="PROSITE" id="PS50893"/>
    </source>
</evidence>
<proteinExistence type="predicted"/>
<dbReference type="GO" id="GO:0016887">
    <property type="term" value="F:ATP hydrolysis activity"/>
    <property type="evidence" value="ECO:0007669"/>
    <property type="project" value="InterPro"/>
</dbReference>
<evidence type="ECO:0000313" key="8">
    <source>
        <dbReference type="Proteomes" id="UP000184600"/>
    </source>
</evidence>
<dbReference type="EC" id="3.6.3.31" evidence="7"/>